<evidence type="ECO:0000256" key="1">
    <source>
        <dbReference type="SAM" id="SignalP"/>
    </source>
</evidence>
<reference evidence="2 3" key="1">
    <citation type="submission" date="2019-08" db="EMBL/GenBank/DDBJ databases">
        <title>Actinomadura sp. nov. CYP1-5 isolated from mountain soil.</title>
        <authorList>
            <person name="Songsumanus A."/>
            <person name="Kuncharoen N."/>
            <person name="Kudo T."/>
            <person name="Yuki M."/>
            <person name="Igarashi Y."/>
            <person name="Tanasupawat S."/>
        </authorList>
    </citation>
    <scope>NUCLEOTIDE SEQUENCE [LARGE SCALE GENOMIC DNA]</scope>
    <source>
        <strain evidence="2 3">GKU157</strain>
    </source>
</reference>
<keyword evidence="1" id="KW-0732">Signal</keyword>
<dbReference type="Gene3D" id="2.80.10.50">
    <property type="match status" value="1"/>
</dbReference>
<proteinExistence type="predicted"/>
<dbReference type="OrthoDB" id="3541469at2"/>
<feature type="chain" id="PRO_5039642462" description="RICIN domain-containing protein" evidence="1">
    <location>
        <begin position="20"/>
        <end position="198"/>
    </location>
</feature>
<keyword evidence="3" id="KW-1185">Reference proteome</keyword>
<dbReference type="InterPro" id="IPR008999">
    <property type="entry name" value="Actin-crosslinking"/>
</dbReference>
<sequence>MRRSFVVVMLALATAFALAAPPATAAPVRPATHFGWVHVTSANQATLLHGRSVQDALAGTTIYSTANSRYVSAELGYTGGDQGMLRARATAIGAWEQYSFYVSGSTVTIYSTANNRYVSAELGYTGGDQGMLRARATAVGPWEKFNLLYNQSTGRWALQSQANSRYVSAELGYTGGDQGMLRARATEIGPWEQYVLNG</sequence>
<protein>
    <recommendedName>
        <fullName evidence="4">RICIN domain-containing protein</fullName>
    </recommendedName>
</protein>
<accession>A0A5D0TX43</accession>
<dbReference type="AlphaFoldDB" id="A0A5D0TX43"/>
<dbReference type="CDD" id="cd00257">
    <property type="entry name" value="beta-trefoil_FSCN-like"/>
    <property type="match status" value="1"/>
</dbReference>
<comment type="caution">
    <text evidence="2">The sequence shown here is derived from an EMBL/GenBank/DDBJ whole genome shotgun (WGS) entry which is preliminary data.</text>
</comment>
<feature type="signal peptide" evidence="1">
    <location>
        <begin position="1"/>
        <end position="19"/>
    </location>
</feature>
<dbReference type="Proteomes" id="UP000322634">
    <property type="component" value="Unassembled WGS sequence"/>
</dbReference>
<dbReference type="SUPFAM" id="SSF50405">
    <property type="entry name" value="Actin-crosslinking proteins"/>
    <property type="match status" value="1"/>
</dbReference>
<gene>
    <name evidence="2" type="ORF">FXF65_30685</name>
</gene>
<dbReference type="EMBL" id="VSFF01000012">
    <property type="protein sequence ID" value="TYC10294.1"/>
    <property type="molecule type" value="Genomic_DNA"/>
</dbReference>
<evidence type="ECO:0000313" key="3">
    <source>
        <dbReference type="Proteomes" id="UP000322634"/>
    </source>
</evidence>
<evidence type="ECO:0008006" key="4">
    <source>
        <dbReference type="Google" id="ProtNLM"/>
    </source>
</evidence>
<name>A0A5D0TX43_9ACTN</name>
<organism evidence="2 3">
    <name type="scientific">Actinomadura syzygii</name>
    <dbReference type="NCBI Taxonomy" id="1427538"/>
    <lineage>
        <taxon>Bacteria</taxon>
        <taxon>Bacillati</taxon>
        <taxon>Actinomycetota</taxon>
        <taxon>Actinomycetes</taxon>
        <taxon>Streptosporangiales</taxon>
        <taxon>Thermomonosporaceae</taxon>
        <taxon>Actinomadura</taxon>
    </lineage>
</organism>
<dbReference type="RefSeq" id="WP_148353547.1">
    <property type="nucleotide sequence ID" value="NZ_JBHSBF010000006.1"/>
</dbReference>
<evidence type="ECO:0000313" key="2">
    <source>
        <dbReference type="EMBL" id="TYC10294.1"/>
    </source>
</evidence>